<dbReference type="EMBL" id="PVNL01000057">
    <property type="protein sequence ID" value="PRQ07338.1"/>
    <property type="molecule type" value="Genomic_DNA"/>
</dbReference>
<name>A0A2S9YQI4_9BACT</name>
<feature type="signal peptide" evidence="3">
    <location>
        <begin position="1"/>
        <end position="22"/>
    </location>
</feature>
<evidence type="ECO:0000313" key="4">
    <source>
        <dbReference type="EMBL" id="PRQ07338.1"/>
    </source>
</evidence>
<dbReference type="OrthoDB" id="9837027at2"/>
<keyword evidence="2" id="KW-1133">Transmembrane helix</keyword>
<evidence type="ECO:0008006" key="6">
    <source>
        <dbReference type="Google" id="ProtNLM"/>
    </source>
</evidence>
<feature type="compositionally biased region" description="Basic and acidic residues" evidence="1">
    <location>
        <begin position="143"/>
        <end position="153"/>
    </location>
</feature>
<dbReference type="Proteomes" id="UP000238823">
    <property type="component" value="Unassembled WGS sequence"/>
</dbReference>
<comment type="caution">
    <text evidence="4">The sequence shown here is derived from an EMBL/GenBank/DDBJ whole genome shotgun (WGS) entry which is preliminary data.</text>
</comment>
<protein>
    <recommendedName>
        <fullName evidence="6">Tetratricopeptide repeat protein</fullName>
    </recommendedName>
</protein>
<sequence length="315" mass="32777">MRLLRVPVALLLTLSLPSLAFAQHPLAPLNPVVAPSEELSEDEKIEKAKGLYVEAERLAAEDNWDAAVILYEQAYYLVPGKHGFAHKVGVAAWKVHDCDKAYDYMTHFVEYADAEKQGDKIGEAQQILDEIAATKCRTPEAAPEPKPEPKEATDVEDPFAVSNGTADKPDKNKKKGGNGLLAGGAVLITLGVGGVVLGGVGAGMATGAGNRLDELASTNTNTGYSAGDYACRDPEVDCPVTLESRLGTGKALTYVGFIGGGALLVAGIALIALHAKKKKGGASDQAKAKTKGVELTAIGPAMLPGGGGAMAELRF</sequence>
<evidence type="ECO:0000313" key="5">
    <source>
        <dbReference type="Proteomes" id="UP000238823"/>
    </source>
</evidence>
<dbReference type="AlphaFoldDB" id="A0A2S9YQI4"/>
<feature type="region of interest" description="Disordered" evidence="1">
    <location>
        <begin position="137"/>
        <end position="175"/>
    </location>
</feature>
<dbReference type="RefSeq" id="WP_146157728.1">
    <property type="nucleotide sequence ID" value="NZ_PVNL01000057.1"/>
</dbReference>
<gene>
    <name evidence="4" type="ORF">ENSA7_30480</name>
</gene>
<feature type="transmembrane region" description="Helical" evidence="2">
    <location>
        <begin position="251"/>
        <end position="273"/>
    </location>
</feature>
<keyword evidence="2" id="KW-0472">Membrane</keyword>
<evidence type="ECO:0000256" key="1">
    <source>
        <dbReference type="SAM" id="MobiDB-lite"/>
    </source>
</evidence>
<evidence type="ECO:0000256" key="3">
    <source>
        <dbReference type="SAM" id="SignalP"/>
    </source>
</evidence>
<reference evidence="4 5" key="1">
    <citation type="submission" date="2018-03" db="EMBL/GenBank/DDBJ databases">
        <title>Draft Genome Sequences of the Obligatory Marine Myxobacteria Enhygromyxa salina SWB007.</title>
        <authorList>
            <person name="Poehlein A."/>
            <person name="Moghaddam J.A."/>
            <person name="Harms H."/>
            <person name="Alanjari M."/>
            <person name="Koenig G.M."/>
            <person name="Daniel R."/>
            <person name="Schaeberle T.F."/>
        </authorList>
    </citation>
    <scope>NUCLEOTIDE SEQUENCE [LARGE SCALE GENOMIC DNA]</scope>
    <source>
        <strain evidence="4 5">SWB007</strain>
    </source>
</reference>
<keyword evidence="3" id="KW-0732">Signal</keyword>
<organism evidence="4 5">
    <name type="scientific">Enhygromyxa salina</name>
    <dbReference type="NCBI Taxonomy" id="215803"/>
    <lineage>
        <taxon>Bacteria</taxon>
        <taxon>Pseudomonadati</taxon>
        <taxon>Myxococcota</taxon>
        <taxon>Polyangia</taxon>
        <taxon>Nannocystales</taxon>
        <taxon>Nannocystaceae</taxon>
        <taxon>Enhygromyxa</taxon>
    </lineage>
</organism>
<evidence type="ECO:0000256" key="2">
    <source>
        <dbReference type="SAM" id="Phobius"/>
    </source>
</evidence>
<keyword evidence="2" id="KW-0812">Transmembrane</keyword>
<accession>A0A2S9YQI4</accession>
<proteinExistence type="predicted"/>
<feature type="chain" id="PRO_5015649513" description="Tetratricopeptide repeat protein" evidence="3">
    <location>
        <begin position="23"/>
        <end position="315"/>
    </location>
</feature>